<dbReference type="SUPFAM" id="SSF53448">
    <property type="entry name" value="Nucleotide-diphospho-sugar transferases"/>
    <property type="match status" value="1"/>
</dbReference>
<dbReference type="Pfam" id="PF00535">
    <property type="entry name" value="Glycos_transf_2"/>
    <property type="match status" value="1"/>
</dbReference>
<dbReference type="PANTHER" id="PTHR43685:SF5">
    <property type="entry name" value="GLYCOSYLTRANSFERASE EPSE-RELATED"/>
    <property type="match status" value="1"/>
</dbReference>
<keyword evidence="2" id="KW-0328">Glycosyltransferase</keyword>
<keyword evidence="3" id="KW-0808">Transferase</keyword>
<dbReference type="RefSeq" id="WP_345256296.1">
    <property type="nucleotide sequence ID" value="NZ_BAABGY010000007.1"/>
</dbReference>
<gene>
    <name evidence="5" type="ORF">GCM10023184_27140</name>
</gene>
<evidence type="ECO:0000256" key="2">
    <source>
        <dbReference type="ARBA" id="ARBA00022676"/>
    </source>
</evidence>
<evidence type="ECO:0000259" key="4">
    <source>
        <dbReference type="Pfam" id="PF00535"/>
    </source>
</evidence>
<keyword evidence="6" id="KW-1185">Reference proteome</keyword>
<name>A0ABP8H3D1_9BACT</name>
<dbReference type="Proteomes" id="UP001501725">
    <property type="component" value="Unassembled WGS sequence"/>
</dbReference>
<dbReference type="InterPro" id="IPR001173">
    <property type="entry name" value="Glyco_trans_2-like"/>
</dbReference>
<proteinExistence type="inferred from homology"/>
<organism evidence="5 6">
    <name type="scientific">Flaviaesturariibacter amylovorans</name>
    <dbReference type="NCBI Taxonomy" id="1084520"/>
    <lineage>
        <taxon>Bacteria</taxon>
        <taxon>Pseudomonadati</taxon>
        <taxon>Bacteroidota</taxon>
        <taxon>Chitinophagia</taxon>
        <taxon>Chitinophagales</taxon>
        <taxon>Chitinophagaceae</taxon>
        <taxon>Flaviaestuariibacter</taxon>
    </lineage>
</organism>
<dbReference type="PANTHER" id="PTHR43685">
    <property type="entry name" value="GLYCOSYLTRANSFERASE"/>
    <property type="match status" value="1"/>
</dbReference>
<dbReference type="InterPro" id="IPR029044">
    <property type="entry name" value="Nucleotide-diphossugar_trans"/>
</dbReference>
<dbReference type="EMBL" id="BAABGY010000007">
    <property type="protein sequence ID" value="GAA4333743.1"/>
    <property type="molecule type" value="Genomic_DNA"/>
</dbReference>
<feature type="domain" description="Glycosyltransferase 2-like" evidence="4">
    <location>
        <begin position="7"/>
        <end position="123"/>
    </location>
</feature>
<dbReference type="InterPro" id="IPR050834">
    <property type="entry name" value="Glycosyltransf_2"/>
</dbReference>
<accession>A0ABP8H3D1</accession>
<comment type="similarity">
    <text evidence="1">Belongs to the glycosyltransferase 2 family.</text>
</comment>
<dbReference type="Gene3D" id="3.90.550.10">
    <property type="entry name" value="Spore Coat Polysaccharide Biosynthesis Protein SpsA, Chain A"/>
    <property type="match status" value="1"/>
</dbReference>
<sequence length="267" mass="30551">MSTPTVTILLPVYNAERFLKEAVDSLLAQTFTDFELLALNDGSTDGSEAILKSYNDPRLRIVPNERNRGLIYTLNKGIDMAFGRYIARMDSDDVCRPGRLAAQVAYLDAHPGVAVVATTLDMINESGAPLPPWPDDRAYTTPEHIRECLLRTNCIAHPSVMARAEVLKQYKYQEDQKEAEDYDLWLRLVADGKLVAKIDEPLLRYRYLDTGLTRKDRLSAFERLSRTKGKFLARRKQEGSMNAYCRRLQLQYYWDLARARAKKILGR</sequence>
<reference evidence="6" key="1">
    <citation type="journal article" date="2019" name="Int. J. Syst. Evol. Microbiol.">
        <title>The Global Catalogue of Microorganisms (GCM) 10K type strain sequencing project: providing services to taxonomists for standard genome sequencing and annotation.</title>
        <authorList>
            <consortium name="The Broad Institute Genomics Platform"/>
            <consortium name="The Broad Institute Genome Sequencing Center for Infectious Disease"/>
            <person name="Wu L."/>
            <person name="Ma J."/>
        </authorList>
    </citation>
    <scope>NUCLEOTIDE SEQUENCE [LARGE SCALE GENOMIC DNA]</scope>
    <source>
        <strain evidence="6">JCM 17919</strain>
    </source>
</reference>
<protein>
    <recommendedName>
        <fullName evidence="4">Glycosyltransferase 2-like domain-containing protein</fullName>
    </recommendedName>
</protein>
<comment type="caution">
    <text evidence="5">The sequence shown here is derived from an EMBL/GenBank/DDBJ whole genome shotgun (WGS) entry which is preliminary data.</text>
</comment>
<evidence type="ECO:0000256" key="1">
    <source>
        <dbReference type="ARBA" id="ARBA00006739"/>
    </source>
</evidence>
<evidence type="ECO:0000313" key="5">
    <source>
        <dbReference type="EMBL" id="GAA4333743.1"/>
    </source>
</evidence>
<evidence type="ECO:0000256" key="3">
    <source>
        <dbReference type="ARBA" id="ARBA00022679"/>
    </source>
</evidence>
<evidence type="ECO:0000313" key="6">
    <source>
        <dbReference type="Proteomes" id="UP001501725"/>
    </source>
</evidence>